<feature type="transmembrane region" description="Helical" evidence="1">
    <location>
        <begin position="20"/>
        <end position="40"/>
    </location>
</feature>
<accession>A0A7Y6TZ87</accession>
<gene>
    <name evidence="3" type="ORF">HQN59_25240</name>
</gene>
<dbReference type="InterPro" id="IPR011335">
    <property type="entry name" value="Restrct_endonuc-II-like"/>
</dbReference>
<proteinExistence type="predicted"/>
<feature type="domain" description="Restriction endonuclease type IV Mrr" evidence="2">
    <location>
        <begin position="107"/>
        <end position="217"/>
    </location>
</feature>
<dbReference type="Gene3D" id="3.30.65.10">
    <property type="entry name" value="Bacterial Topoisomerase I, domain 1"/>
    <property type="match status" value="1"/>
</dbReference>
<protein>
    <submittedName>
        <fullName evidence="3">Restriction endonuclease</fullName>
    </submittedName>
</protein>
<name>A0A7Y6TZ87_9BURK</name>
<dbReference type="InterPro" id="IPR011856">
    <property type="entry name" value="tRNA_endonuc-like_dom_sf"/>
</dbReference>
<dbReference type="AlphaFoldDB" id="A0A7Y6TZ87"/>
<evidence type="ECO:0000256" key="1">
    <source>
        <dbReference type="SAM" id="Phobius"/>
    </source>
</evidence>
<dbReference type="GO" id="GO:0009307">
    <property type="term" value="P:DNA restriction-modification system"/>
    <property type="evidence" value="ECO:0007669"/>
    <property type="project" value="InterPro"/>
</dbReference>
<organism evidence="3 4">
    <name type="scientific">Piscinibacter koreensis</name>
    <dbReference type="NCBI Taxonomy" id="2742824"/>
    <lineage>
        <taxon>Bacteria</taxon>
        <taxon>Pseudomonadati</taxon>
        <taxon>Pseudomonadota</taxon>
        <taxon>Betaproteobacteria</taxon>
        <taxon>Burkholderiales</taxon>
        <taxon>Sphaerotilaceae</taxon>
        <taxon>Piscinibacter</taxon>
    </lineage>
</organism>
<keyword evidence="1" id="KW-0812">Transmembrane</keyword>
<dbReference type="Gene3D" id="3.40.1350.10">
    <property type="match status" value="1"/>
</dbReference>
<keyword evidence="3" id="KW-0378">Hydrolase</keyword>
<comment type="caution">
    <text evidence="3">The sequence shown here is derived from an EMBL/GenBank/DDBJ whole genome shotgun (WGS) entry which is preliminary data.</text>
</comment>
<keyword evidence="3" id="KW-0255">Endonuclease</keyword>
<dbReference type="SUPFAM" id="SSF52980">
    <property type="entry name" value="Restriction endonuclease-like"/>
    <property type="match status" value="1"/>
</dbReference>
<dbReference type="Pfam" id="PF04471">
    <property type="entry name" value="Mrr_cat"/>
    <property type="match status" value="1"/>
</dbReference>
<dbReference type="SUPFAM" id="SSF57783">
    <property type="entry name" value="Zinc beta-ribbon"/>
    <property type="match status" value="1"/>
</dbReference>
<dbReference type="GO" id="GO:0015666">
    <property type="term" value="F:restriction endodeoxyribonuclease activity"/>
    <property type="evidence" value="ECO:0007669"/>
    <property type="project" value="TreeGrafter"/>
</dbReference>
<evidence type="ECO:0000259" key="2">
    <source>
        <dbReference type="Pfam" id="PF04471"/>
    </source>
</evidence>
<dbReference type="GO" id="GO:0003677">
    <property type="term" value="F:DNA binding"/>
    <property type="evidence" value="ECO:0007669"/>
    <property type="project" value="InterPro"/>
</dbReference>
<dbReference type="PANTHER" id="PTHR30015">
    <property type="entry name" value="MRR RESTRICTION SYSTEM PROTEIN"/>
    <property type="match status" value="1"/>
</dbReference>
<feature type="transmembrane region" description="Helical" evidence="1">
    <location>
        <begin position="65"/>
        <end position="86"/>
    </location>
</feature>
<keyword evidence="4" id="KW-1185">Reference proteome</keyword>
<keyword evidence="1" id="KW-1133">Transmembrane helix</keyword>
<dbReference type="InterPro" id="IPR052906">
    <property type="entry name" value="Type_IV_Methyl-Rstrct_Enzyme"/>
</dbReference>
<dbReference type="InterPro" id="IPR007560">
    <property type="entry name" value="Restrct_endonuc_IV_Mrr"/>
</dbReference>
<evidence type="ECO:0000313" key="3">
    <source>
        <dbReference type="EMBL" id="NUZ09048.1"/>
    </source>
</evidence>
<dbReference type="PANTHER" id="PTHR30015:SF7">
    <property type="entry name" value="TYPE IV METHYL-DIRECTED RESTRICTION ENZYME ECOKMRR"/>
    <property type="match status" value="1"/>
</dbReference>
<dbReference type="EMBL" id="JABWMJ010000026">
    <property type="protein sequence ID" value="NUZ09048.1"/>
    <property type="molecule type" value="Genomic_DNA"/>
</dbReference>
<reference evidence="3 4" key="1">
    <citation type="submission" date="2020-06" db="EMBL/GenBank/DDBJ databases">
        <title>Schlegella sp. ID0723 isolated from air conditioner.</title>
        <authorList>
            <person name="Kim D.Y."/>
            <person name="Kim D.-U."/>
        </authorList>
    </citation>
    <scope>NUCLEOTIDE SEQUENCE [LARGE SCALE GENOMIC DNA]</scope>
    <source>
        <strain evidence="3 4">ID0723</strain>
    </source>
</reference>
<dbReference type="Proteomes" id="UP000529637">
    <property type="component" value="Unassembled WGS sequence"/>
</dbReference>
<keyword evidence="3" id="KW-0540">Nuclease</keyword>
<dbReference type="RefSeq" id="WP_176071921.1">
    <property type="nucleotide sequence ID" value="NZ_JABWMJ010000026.1"/>
</dbReference>
<keyword evidence="1" id="KW-0472">Membrane</keyword>
<sequence>MARRQKTGLFEDLIDVVSRLPWWACLGLAVLSYLVLHALATPMSATSVQPGQIGALATQALWNGWAYAGQIVVPMACVFGAVLSALRRAKRGRLVSEVAQSTAPDALHAMSWQEFEMLVGEAFRLQGYEVAETGGGGADGGVDLVLRREREKFLVQCKQWRARKVSVQVVRELYVMIAAQGAAGGYVVTAGEFTQEASAFASGRNVKLLDGMALFGLIQQAKASIAAREDVGRPLRSPPPPVRRQEPAAAQAAVIPTCPSCSRGMTLKTARRGPNARNQFWSCTGYPSCRGSRPKT</sequence>
<evidence type="ECO:0000313" key="4">
    <source>
        <dbReference type="Proteomes" id="UP000529637"/>
    </source>
</evidence>